<accession>A0A1I4YP11</accession>
<dbReference type="Proteomes" id="UP000183107">
    <property type="component" value="Unassembled WGS sequence"/>
</dbReference>
<organism evidence="1 2">
    <name type="scientific">Nitrosospira briensis</name>
    <dbReference type="NCBI Taxonomy" id="35799"/>
    <lineage>
        <taxon>Bacteria</taxon>
        <taxon>Pseudomonadati</taxon>
        <taxon>Pseudomonadota</taxon>
        <taxon>Betaproteobacteria</taxon>
        <taxon>Nitrosomonadales</taxon>
        <taxon>Nitrosomonadaceae</taxon>
        <taxon>Nitrosospira</taxon>
    </lineage>
</organism>
<sequence>MNADYKGYCIVTGSERDDPSGSWNGRYRILDDNGMVVYESFVEPMQDEHKAHEAADVEARAWIDRNPQEK</sequence>
<keyword evidence="2" id="KW-1185">Reference proteome</keyword>
<dbReference type="EMBL" id="FOVJ01000001">
    <property type="protein sequence ID" value="SFN39533.1"/>
    <property type="molecule type" value="Genomic_DNA"/>
</dbReference>
<dbReference type="AlphaFoldDB" id="A0A1I4YP11"/>
<evidence type="ECO:0000313" key="2">
    <source>
        <dbReference type="Proteomes" id="UP000183107"/>
    </source>
</evidence>
<protein>
    <submittedName>
        <fullName evidence="1">Uncharacterized protein</fullName>
    </submittedName>
</protein>
<reference evidence="2" key="1">
    <citation type="submission" date="2016-10" db="EMBL/GenBank/DDBJ databases">
        <authorList>
            <person name="Varghese N."/>
        </authorList>
    </citation>
    <scope>NUCLEOTIDE SEQUENCE [LARGE SCALE GENOMIC DNA]</scope>
    <source>
        <strain evidence="2">Nsp8</strain>
    </source>
</reference>
<proteinExistence type="predicted"/>
<dbReference type="RefSeq" id="WP_074794868.1">
    <property type="nucleotide sequence ID" value="NZ_FOVJ01000001.1"/>
</dbReference>
<evidence type="ECO:0000313" key="1">
    <source>
        <dbReference type="EMBL" id="SFN39533.1"/>
    </source>
</evidence>
<name>A0A1I4YP11_9PROT</name>
<gene>
    <name evidence="1" type="ORF">SAMN05216386_0792</name>
</gene>
<dbReference type="OrthoDB" id="8549991at2"/>